<gene>
    <name evidence="1" type="ORF">IJ22_17930</name>
</gene>
<proteinExistence type="predicted"/>
<dbReference type="STRING" id="162209.IJ22_17930"/>
<accession>A0A0U2VRP1</accession>
<keyword evidence="2" id="KW-1185">Reference proteome</keyword>
<dbReference type="AlphaFoldDB" id="A0A0U2VRP1"/>
<protein>
    <submittedName>
        <fullName evidence="1">Uncharacterized protein</fullName>
    </submittedName>
</protein>
<dbReference type="PATRIC" id="fig|162209.4.peg.1900"/>
<evidence type="ECO:0000313" key="1">
    <source>
        <dbReference type="EMBL" id="ALS22167.1"/>
    </source>
</evidence>
<evidence type="ECO:0000313" key="2">
    <source>
        <dbReference type="Proteomes" id="UP000061660"/>
    </source>
</evidence>
<dbReference type="EMBL" id="CP013652">
    <property type="protein sequence ID" value="ALS22167.1"/>
    <property type="molecule type" value="Genomic_DNA"/>
</dbReference>
<name>A0A0U2VRP1_9BACL</name>
<dbReference type="Proteomes" id="UP000061660">
    <property type="component" value="Chromosome"/>
</dbReference>
<reference evidence="2" key="1">
    <citation type="submission" date="2015-12" db="EMBL/GenBank/DDBJ databases">
        <title>Complete genome sequences of two moderately thermophilic Paenibacillus species.</title>
        <authorList>
            <person name="Butler R.III."/>
            <person name="Wang J."/>
            <person name="Stark B.C."/>
            <person name="Pombert J.-F."/>
        </authorList>
    </citation>
    <scope>NUCLEOTIDE SEQUENCE [LARGE SCALE GENOMIC DNA]</scope>
    <source>
        <strain evidence="2">32O-Y</strain>
    </source>
</reference>
<dbReference type="KEGG" id="pnp:IJ22_17930"/>
<reference evidence="1 2" key="2">
    <citation type="journal article" date="2016" name="Genome Announc.">
        <title>Complete Genome Sequences of Two Interactive Moderate Thermophiles, Paenibacillus napthalenovorans 32O-Y and Paenibacillus sp. 32O-W.</title>
        <authorList>
            <person name="Butler R.R.III."/>
            <person name="Wang J."/>
            <person name="Stark B.C."/>
            <person name="Pombert J.F."/>
        </authorList>
    </citation>
    <scope>NUCLEOTIDE SEQUENCE [LARGE SCALE GENOMIC DNA]</scope>
    <source>
        <strain evidence="1 2">32O-Y</strain>
    </source>
</reference>
<sequence length="58" mass="6866">MSKSIGLFTKEMLDKAKFDWCNLNGKSLLIRVIEQDGWRFVYGMESNKLYLLDHKLLK</sequence>
<organism evidence="1 2">
    <name type="scientific">Paenibacillus naphthalenovorans</name>
    <dbReference type="NCBI Taxonomy" id="162209"/>
    <lineage>
        <taxon>Bacteria</taxon>
        <taxon>Bacillati</taxon>
        <taxon>Bacillota</taxon>
        <taxon>Bacilli</taxon>
        <taxon>Bacillales</taxon>
        <taxon>Paenibacillaceae</taxon>
        <taxon>Paenibacillus</taxon>
    </lineage>
</organism>